<dbReference type="PATRIC" id="fig|1235802.3.peg.2274"/>
<gene>
    <name evidence="1" type="ORF">C823_02139</name>
</gene>
<reference evidence="1 2" key="1">
    <citation type="journal article" date="2014" name="Genome Announc.">
        <title>Draft genome sequences of the altered schaedler flora, a defined bacterial community from gnotobiotic mice.</title>
        <authorList>
            <person name="Wannemuehler M.J."/>
            <person name="Overstreet A.M."/>
            <person name="Ward D.V."/>
            <person name="Phillips G.J."/>
        </authorList>
    </citation>
    <scope>NUCLEOTIDE SEQUENCE [LARGE SCALE GENOMIC DNA]</scope>
    <source>
        <strain evidence="1 2">ASF492</strain>
    </source>
</reference>
<dbReference type="STRING" id="1235802.C823_02139"/>
<dbReference type="AlphaFoldDB" id="N2ANF0"/>
<accession>N2ANF0</accession>
<dbReference type="OrthoDB" id="9776847at2"/>
<keyword evidence="2" id="KW-1185">Reference proteome</keyword>
<protein>
    <submittedName>
        <fullName evidence="1">Uncharacterized protein</fullName>
    </submittedName>
</protein>
<evidence type="ECO:0000313" key="2">
    <source>
        <dbReference type="Proteomes" id="UP000012589"/>
    </source>
</evidence>
<name>N2ANF0_9FIRM</name>
<evidence type="ECO:0000313" key="1">
    <source>
        <dbReference type="EMBL" id="EMZ27998.1"/>
    </source>
</evidence>
<dbReference type="HOGENOM" id="CLU_642124_0_0_9"/>
<organism evidence="1 2">
    <name type="scientific">Eubacterium plexicaudatum ASF492</name>
    <dbReference type="NCBI Taxonomy" id="1235802"/>
    <lineage>
        <taxon>Bacteria</taxon>
        <taxon>Bacillati</taxon>
        <taxon>Bacillota</taxon>
        <taxon>Clostridia</taxon>
        <taxon>Eubacteriales</taxon>
        <taxon>Eubacteriaceae</taxon>
        <taxon>Eubacterium</taxon>
    </lineage>
</organism>
<dbReference type="Proteomes" id="UP000012589">
    <property type="component" value="Unassembled WGS sequence"/>
</dbReference>
<proteinExistence type="predicted"/>
<sequence length="427" mass="49237">MKGLSGYYMLKSQAEDHIFESPLPMPDSGDAGGQAGVERYGYRIKPGTSVLIHLAPEKLGALDLRKTVKKYLCGAKMPVYYNGNRIRRTYSEAMQKVHEMPGEKIYELDLETKKRFDECFSAIRGNYPKLVQTVIPLDTEENQILAGISGVIVKHGICFEHRPQWSAKDQIYEIKNFIDCSKTISRVKFDSENLRTTLVWIKENGHSVLSPVEWKNLKAEYGFTKTEALGEKMETFEKCPQSPSQLGNVWIPFSKDLDIPIVWTAYINDTNIKSLGFDIDKYRCMSLSSIFENTQLMEMAYVYQGIIADYGARDYFARDGSIAVFFLEGEWKPAVEASRSKIVDLPLKVRMAIYAILNKYDLLDTEHGRYIYKLIKWELITLEEWRLIRNSSVGQWIDRNQKKILKKLYRVLRNSVAILLFPVRARL</sequence>
<dbReference type="EMBL" id="AQFT01000066">
    <property type="protein sequence ID" value="EMZ27998.1"/>
    <property type="molecule type" value="Genomic_DNA"/>
</dbReference>
<comment type="caution">
    <text evidence="1">The sequence shown here is derived from an EMBL/GenBank/DDBJ whole genome shotgun (WGS) entry which is preliminary data.</text>
</comment>